<dbReference type="EMBL" id="ML121576">
    <property type="protein sequence ID" value="RPB20157.1"/>
    <property type="molecule type" value="Genomic_DNA"/>
</dbReference>
<name>A0A3N4LB94_9PEZI</name>
<evidence type="ECO:0000313" key="2">
    <source>
        <dbReference type="EMBL" id="RPB20157.1"/>
    </source>
</evidence>
<feature type="compositionally biased region" description="Low complexity" evidence="1">
    <location>
        <begin position="142"/>
        <end position="153"/>
    </location>
</feature>
<organism evidence="2 3">
    <name type="scientific">Terfezia boudieri ATCC MYA-4762</name>
    <dbReference type="NCBI Taxonomy" id="1051890"/>
    <lineage>
        <taxon>Eukaryota</taxon>
        <taxon>Fungi</taxon>
        <taxon>Dikarya</taxon>
        <taxon>Ascomycota</taxon>
        <taxon>Pezizomycotina</taxon>
        <taxon>Pezizomycetes</taxon>
        <taxon>Pezizales</taxon>
        <taxon>Pezizaceae</taxon>
        <taxon>Terfezia</taxon>
    </lineage>
</organism>
<sequence>MQLHSPLRRWRHHARSSQEETGFLRIESPSVATAKDYYNRQCAHIVRDEYGDLGDGSQRAPKVRAIAVAGHPRRHSSPAQHAPTARPVVGYGGDEMNEVESGEMEGGVLIEGKRKYHDFLASNSFQPIHASQVPFNPIQEHTPLPSTSASPTSCNPPTPLHLPITSSPPPRQAQTKIQNPLHPQSLGYIPFEYTMRKLQDWGMVYLYNTATADVFVRGVPFNIPNGGGVRDRKLSVCRGDSVQNEGGEGMVVDAAEETWRGRTLRDRKSEDREVARISVSLERTKLEDVRDQMDTLNDEEIGDSIAVRTSAVVLTSPPSPIPKGPTDESTRNKFFSPSLKPPTQPTSIGGAIRNVRVRIRIIPSCSSSLQITHTNLPRHPITVEKAFPIPISLLHPHAAQHVDKQSAYPSPSYNALTGAPALPLHIDYATYRVPLLGAILLSGFAQRGDTVEVPVPWPEVWEETVVGIYLWGGLVAEKVKHNLEFLGCRDFRA</sequence>
<gene>
    <name evidence="2" type="ORF">L211DRAFT_570836</name>
</gene>
<proteinExistence type="predicted"/>
<feature type="region of interest" description="Disordered" evidence="1">
    <location>
        <begin position="136"/>
        <end position="179"/>
    </location>
</feature>
<keyword evidence="3" id="KW-1185">Reference proteome</keyword>
<feature type="compositionally biased region" description="Basic residues" evidence="1">
    <location>
        <begin position="1"/>
        <end position="15"/>
    </location>
</feature>
<dbReference type="InParanoid" id="A0A3N4LB94"/>
<dbReference type="AlphaFoldDB" id="A0A3N4LB94"/>
<reference evidence="2 3" key="1">
    <citation type="journal article" date="2018" name="Nat. Ecol. Evol.">
        <title>Pezizomycetes genomes reveal the molecular basis of ectomycorrhizal truffle lifestyle.</title>
        <authorList>
            <person name="Murat C."/>
            <person name="Payen T."/>
            <person name="Noel B."/>
            <person name="Kuo A."/>
            <person name="Morin E."/>
            <person name="Chen J."/>
            <person name="Kohler A."/>
            <person name="Krizsan K."/>
            <person name="Balestrini R."/>
            <person name="Da Silva C."/>
            <person name="Montanini B."/>
            <person name="Hainaut M."/>
            <person name="Levati E."/>
            <person name="Barry K.W."/>
            <person name="Belfiori B."/>
            <person name="Cichocki N."/>
            <person name="Clum A."/>
            <person name="Dockter R.B."/>
            <person name="Fauchery L."/>
            <person name="Guy J."/>
            <person name="Iotti M."/>
            <person name="Le Tacon F."/>
            <person name="Lindquist E.A."/>
            <person name="Lipzen A."/>
            <person name="Malagnac F."/>
            <person name="Mello A."/>
            <person name="Molinier V."/>
            <person name="Miyauchi S."/>
            <person name="Poulain J."/>
            <person name="Riccioni C."/>
            <person name="Rubini A."/>
            <person name="Sitrit Y."/>
            <person name="Splivallo R."/>
            <person name="Traeger S."/>
            <person name="Wang M."/>
            <person name="Zifcakova L."/>
            <person name="Wipf D."/>
            <person name="Zambonelli A."/>
            <person name="Paolocci F."/>
            <person name="Nowrousian M."/>
            <person name="Ottonello S."/>
            <person name="Baldrian P."/>
            <person name="Spatafora J.W."/>
            <person name="Henrissat B."/>
            <person name="Nagy L.G."/>
            <person name="Aury J.M."/>
            <person name="Wincker P."/>
            <person name="Grigoriev I.V."/>
            <person name="Bonfante P."/>
            <person name="Martin F.M."/>
        </authorList>
    </citation>
    <scope>NUCLEOTIDE SEQUENCE [LARGE SCALE GENOMIC DNA]</scope>
    <source>
        <strain evidence="2 3">ATCC MYA-4762</strain>
    </source>
</reference>
<dbReference type="Proteomes" id="UP000267821">
    <property type="component" value="Unassembled WGS sequence"/>
</dbReference>
<feature type="region of interest" description="Disordered" evidence="1">
    <location>
        <begin position="70"/>
        <end position="90"/>
    </location>
</feature>
<feature type="region of interest" description="Disordered" evidence="1">
    <location>
        <begin position="1"/>
        <end position="22"/>
    </location>
</feature>
<dbReference type="OrthoDB" id="5429403at2759"/>
<evidence type="ECO:0000313" key="3">
    <source>
        <dbReference type="Proteomes" id="UP000267821"/>
    </source>
</evidence>
<feature type="region of interest" description="Disordered" evidence="1">
    <location>
        <begin position="314"/>
        <end position="349"/>
    </location>
</feature>
<evidence type="ECO:0000256" key="1">
    <source>
        <dbReference type="SAM" id="MobiDB-lite"/>
    </source>
</evidence>
<protein>
    <submittedName>
        <fullName evidence="2">Uncharacterized protein</fullName>
    </submittedName>
</protein>
<accession>A0A3N4LB94</accession>
<feature type="compositionally biased region" description="Pro residues" evidence="1">
    <location>
        <begin position="154"/>
        <end position="171"/>
    </location>
</feature>